<dbReference type="OrthoDB" id="9801717at2"/>
<dbReference type="Proteomes" id="UP000001505">
    <property type="component" value="Chromosome"/>
</dbReference>
<dbReference type="HOGENOM" id="CLU_871388_0_0_0"/>
<dbReference type="SUPFAM" id="SSF56349">
    <property type="entry name" value="DNA breaking-rejoining enzymes"/>
    <property type="match status" value="1"/>
</dbReference>
<dbReference type="eggNOG" id="COG4974">
    <property type="taxonomic scope" value="Bacteria"/>
</dbReference>
<reference evidence="3 4" key="1">
    <citation type="journal article" date="2010" name="PLoS ONE">
        <title>The Waddlia genome: a window into chlamydial biology.</title>
        <authorList>
            <person name="Bertelli C."/>
            <person name="Collyn F."/>
            <person name="Croxatto A."/>
            <person name="Ruckert C."/>
            <person name="Polkinghorne A."/>
            <person name="Kebbi-Beghdadi C."/>
            <person name="Goesmann A."/>
            <person name="Vaughan L."/>
            <person name="Greub G."/>
        </authorList>
    </citation>
    <scope>NUCLEOTIDE SEQUENCE [LARGE SCALE GENOMIC DNA]</scope>
    <source>
        <strain evidence="4">ATCC VR-1470 / WSU 86-1044</strain>
    </source>
</reference>
<dbReference type="AlphaFoldDB" id="D6YV81"/>
<keyword evidence="4" id="KW-1185">Reference proteome</keyword>
<sequence>MTNKTLESETAHKLWAQQVTANQEKQKLIDGLCHSSIEDAVGFWWLYFKKSSASATIQNYRNYLKDLVRRHILHVSNEKGRPYSIIELPEQYPTICKDLDLDESLNINEKRYRLNALIAFTKFLEEITESKVVPLIPPISFGFNLTNEQEPPLVLNDQNLRQLLHEIKECSLRDYLIVRLVSYFARSLHQILKLKTNNINFTSSLIQFSDGEDTNLPLSKDLVEDLKKYIEATKDQRKDLTLFITRAGKPVYRTHFQHILDQASEKIQLGFRATITMLQWSEVAKSLTHHQRNIKEVLDEFKIRNIPKFLEEELGIKRK</sequence>
<dbReference type="Gene3D" id="1.10.443.10">
    <property type="entry name" value="Intergrase catalytic core"/>
    <property type="match status" value="1"/>
</dbReference>
<dbReference type="Pfam" id="PF00589">
    <property type="entry name" value="Phage_integrase"/>
    <property type="match status" value="1"/>
</dbReference>
<gene>
    <name evidence="3" type="ordered locus">wcw_0674</name>
</gene>
<accession>D6YV81</accession>
<name>D6YV81_WADCW</name>
<feature type="domain" description="Tyr recombinase" evidence="2">
    <location>
        <begin position="155"/>
        <end position="269"/>
    </location>
</feature>
<dbReference type="InterPro" id="IPR011010">
    <property type="entry name" value="DNA_brk_join_enz"/>
</dbReference>
<dbReference type="GO" id="GO:0003677">
    <property type="term" value="F:DNA binding"/>
    <property type="evidence" value="ECO:0007669"/>
    <property type="project" value="InterPro"/>
</dbReference>
<organism evidence="3 4">
    <name type="scientific">Waddlia chondrophila (strain ATCC VR-1470 / WSU 86-1044)</name>
    <dbReference type="NCBI Taxonomy" id="716544"/>
    <lineage>
        <taxon>Bacteria</taxon>
        <taxon>Pseudomonadati</taxon>
        <taxon>Chlamydiota</taxon>
        <taxon>Chlamydiia</taxon>
        <taxon>Parachlamydiales</taxon>
        <taxon>Waddliaceae</taxon>
        <taxon>Waddlia</taxon>
    </lineage>
</organism>
<protein>
    <recommendedName>
        <fullName evidence="2">Tyr recombinase domain-containing protein</fullName>
    </recommendedName>
</protein>
<dbReference type="KEGG" id="wch:wcw_0674"/>
<dbReference type="EMBL" id="CP001928">
    <property type="protein sequence ID" value="ADI38042.1"/>
    <property type="molecule type" value="Genomic_DNA"/>
</dbReference>
<dbReference type="RefSeq" id="WP_013181761.1">
    <property type="nucleotide sequence ID" value="NC_014225.1"/>
</dbReference>
<evidence type="ECO:0000259" key="2">
    <source>
        <dbReference type="Pfam" id="PF00589"/>
    </source>
</evidence>
<evidence type="ECO:0000313" key="4">
    <source>
        <dbReference type="Proteomes" id="UP000001505"/>
    </source>
</evidence>
<evidence type="ECO:0000313" key="3">
    <source>
        <dbReference type="EMBL" id="ADI38042.1"/>
    </source>
</evidence>
<proteinExistence type="predicted"/>
<keyword evidence="1" id="KW-0233">DNA recombination</keyword>
<dbReference type="InterPro" id="IPR002104">
    <property type="entry name" value="Integrase_catalytic"/>
</dbReference>
<dbReference type="GO" id="GO:0015074">
    <property type="term" value="P:DNA integration"/>
    <property type="evidence" value="ECO:0007669"/>
    <property type="project" value="InterPro"/>
</dbReference>
<evidence type="ECO:0000256" key="1">
    <source>
        <dbReference type="ARBA" id="ARBA00023172"/>
    </source>
</evidence>
<dbReference type="GO" id="GO:0006310">
    <property type="term" value="P:DNA recombination"/>
    <property type="evidence" value="ECO:0007669"/>
    <property type="project" value="UniProtKB-KW"/>
</dbReference>
<dbReference type="InterPro" id="IPR013762">
    <property type="entry name" value="Integrase-like_cat_sf"/>
</dbReference>